<dbReference type="EMBL" id="BAABFO010000015">
    <property type="protein sequence ID" value="GAA4336354.1"/>
    <property type="molecule type" value="Genomic_DNA"/>
</dbReference>
<comment type="similarity">
    <text evidence="1">Belongs to the UPF0065 (bug) family.</text>
</comment>
<dbReference type="Gene3D" id="3.40.190.10">
    <property type="entry name" value="Periplasmic binding protein-like II"/>
    <property type="match status" value="1"/>
</dbReference>
<dbReference type="Proteomes" id="UP001501671">
    <property type="component" value="Unassembled WGS sequence"/>
</dbReference>
<feature type="signal peptide" evidence="2">
    <location>
        <begin position="1"/>
        <end position="25"/>
    </location>
</feature>
<evidence type="ECO:0000313" key="3">
    <source>
        <dbReference type="EMBL" id="GAA4336354.1"/>
    </source>
</evidence>
<dbReference type="InterPro" id="IPR005064">
    <property type="entry name" value="BUG"/>
</dbReference>
<organism evidence="3 4">
    <name type="scientific">Pigmentiphaga soli</name>
    <dbReference type="NCBI Taxonomy" id="1007095"/>
    <lineage>
        <taxon>Bacteria</taxon>
        <taxon>Pseudomonadati</taxon>
        <taxon>Pseudomonadota</taxon>
        <taxon>Betaproteobacteria</taxon>
        <taxon>Burkholderiales</taxon>
        <taxon>Alcaligenaceae</taxon>
        <taxon>Pigmentiphaga</taxon>
    </lineage>
</organism>
<keyword evidence="4" id="KW-1185">Reference proteome</keyword>
<dbReference type="PANTHER" id="PTHR42928:SF5">
    <property type="entry name" value="BLR1237 PROTEIN"/>
    <property type="match status" value="1"/>
</dbReference>
<protein>
    <submittedName>
        <fullName evidence="3">Tripartite tricarboxylate transporter substrate binding protein</fullName>
    </submittedName>
</protein>
<dbReference type="SUPFAM" id="SSF53850">
    <property type="entry name" value="Periplasmic binding protein-like II"/>
    <property type="match status" value="1"/>
</dbReference>
<gene>
    <name evidence="3" type="ORF">GCM10023144_30600</name>
</gene>
<dbReference type="PIRSF" id="PIRSF017082">
    <property type="entry name" value="YflP"/>
    <property type="match status" value="1"/>
</dbReference>
<dbReference type="Gene3D" id="3.40.190.150">
    <property type="entry name" value="Bordetella uptake gene, domain 1"/>
    <property type="match status" value="1"/>
</dbReference>
<keyword evidence="2" id="KW-0732">Signal</keyword>
<evidence type="ECO:0000313" key="4">
    <source>
        <dbReference type="Proteomes" id="UP001501671"/>
    </source>
</evidence>
<comment type="caution">
    <text evidence="3">The sequence shown here is derived from an EMBL/GenBank/DDBJ whole genome shotgun (WGS) entry which is preliminary data.</text>
</comment>
<feature type="chain" id="PRO_5047165002" evidence="2">
    <location>
        <begin position="26"/>
        <end position="324"/>
    </location>
</feature>
<dbReference type="PANTHER" id="PTHR42928">
    <property type="entry name" value="TRICARBOXYLATE-BINDING PROTEIN"/>
    <property type="match status" value="1"/>
</dbReference>
<name>A0ABP8HAC3_9BURK</name>
<evidence type="ECO:0000256" key="1">
    <source>
        <dbReference type="ARBA" id="ARBA00006987"/>
    </source>
</evidence>
<reference evidence="4" key="1">
    <citation type="journal article" date="2019" name="Int. J. Syst. Evol. Microbiol.">
        <title>The Global Catalogue of Microorganisms (GCM) 10K type strain sequencing project: providing services to taxonomists for standard genome sequencing and annotation.</title>
        <authorList>
            <consortium name="The Broad Institute Genomics Platform"/>
            <consortium name="The Broad Institute Genome Sequencing Center for Infectious Disease"/>
            <person name="Wu L."/>
            <person name="Ma J."/>
        </authorList>
    </citation>
    <scope>NUCLEOTIDE SEQUENCE [LARGE SCALE GENOMIC DNA]</scope>
    <source>
        <strain evidence="4">JCM 17666</strain>
    </source>
</reference>
<dbReference type="InterPro" id="IPR042100">
    <property type="entry name" value="Bug_dom1"/>
</dbReference>
<accession>A0ABP8HAC3</accession>
<sequence>MARLRGGAAQACAALLLAAGASATAQTYPTQPIRLVVPYTPGTGYDSIAREVSPQLSQRLGQPVVVENRPGASSLIGASQVARAAPDGYTLLIAGEGTMAAAHLYPSMSFNPIDDVAPITLAGYGTLMLVTNPGTGIKSVADLIAQAHARPARLNYSSPGVGTSQHLKMEMIKERAGIDMLHVPYKGSAGALNDLMGGQIDVALVPIHQALPFVRSGKLVSLAIISPRRNPRAPEVPTLQQAGIGGVEANMWYAFMAPRSTPAPVVARLNAELHAVLSDPRVKERLEGIGLDVATGSPQQLLTIMRNESASADAIIRKNHISMN</sequence>
<dbReference type="CDD" id="cd13578">
    <property type="entry name" value="PBP2_Bug27"/>
    <property type="match status" value="1"/>
</dbReference>
<evidence type="ECO:0000256" key="2">
    <source>
        <dbReference type="SAM" id="SignalP"/>
    </source>
</evidence>
<proteinExistence type="inferred from homology"/>
<dbReference type="Pfam" id="PF03401">
    <property type="entry name" value="TctC"/>
    <property type="match status" value="1"/>
</dbReference>